<dbReference type="Gene3D" id="1.10.10.10">
    <property type="entry name" value="Winged helix-like DNA-binding domain superfamily/Winged helix DNA-binding domain"/>
    <property type="match status" value="1"/>
</dbReference>
<accession>A0A4V3VKR7</accession>
<dbReference type="RefSeq" id="WP_141466760.1">
    <property type="nucleotide sequence ID" value="NZ_RBZW01000077.1"/>
</dbReference>
<reference evidence="1 2" key="1">
    <citation type="submission" date="2018-10" db="EMBL/GenBank/DDBJ databases">
        <title>Natronolimnobius sp. XQ-INN 246 isolated from Inner Mongolia Autonomous Region of China.</title>
        <authorList>
            <person name="Xue Q."/>
        </authorList>
    </citation>
    <scope>NUCLEOTIDE SEQUENCE [LARGE SCALE GENOMIC DNA]</scope>
    <source>
        <strain evidence="1 2">XQ-INN 246</strain>
    </source>
</reference>
<evidence type="ECO:0008006" key="3">
    <source>
        <dbReference type="Google" id="ProtNLM"/>
    </source>
</evidence>
<evidence type="ECO:0000313" key="1">
    <source>
        <dbReference type="EMBL" id="THE62747.1"/>
    </source>
</evidence>
<organism evidence="1 2">
    <name type="scientific">Salinadaptatus halalkaliphilus</name>
    <dbReference type="NCBI Taxonomy" id="2419781"/>
    <lineage>
        <taxon>Archaea</taxon>
        <taxon>Methanobacteriati</taxon>
        <taxon>Methanobacteriota</taxon>
        <taxon>Stenosarchaea group</taxon>
        <taxon>Halobacteria</taxon>
        <taxon>Halobacteriales</taxon>
        <taxon>Natrialbaceae</taxon>
        <taxon>Salinadaptatus</taxon>
    </lineage>
</organism>
<keyword evidence="2" id="KW-1185">Reference proteome</keyword>
<gene>
    <name evidence="1" type="ORF">D8Y22_22020</name>
</gene>
<dbReference type="OrthoDB" id="285635at2157"/>
<dbReference type="AlphaFoldDB" id="A0A4V3VKR7"/>
<protein>
    <recommendedName>
        <fullName evidence="3">MarR family transcriptional regulator</fullName>
    </recommendedName>
</protein>
<dbReference type="InterPro" id="IPR036388">
    <property type="entry name" value="WH-like_DNA-bd_sf"/>
</dbReference>
<dbReference type="EMBL" id="RBZW01000077">
    <property type="protein sequence ID" value="THE62747.1"/>
    <property type="molecule type" value="Genomic_DNA"/>
</dbReference>
<dbReference type="Proteomes" id="UP000318864">
    <property type="component" value="Unassembled WGS sequence"/>
</dbReference>
<evidence type="ECO:0000313" key="2">
    <source>
        <dbReference type="Proteomes" id="UP000318864"/>
    </source>
</evidence>
<comment type="caution">
    <text evidence="1">The sequence shown here is derived from an EMBL/GenBank/DDBJ whole genome shotgun (WGS) entry which is preliminary data.</text>
</comment>
<name>A0A4V3VKR7_9EURY</name>
<proteinExistence type="predicted"/>
<sequence>MTDEDDVTDDSENWMAPIDGDILELMRDDDIFTPDDIAEYDICRGPDAAYRCRELAKRGLLQKHATGMYDITELGEQFLAGEVDPIELEIEDE</sequence>